<accession>A0A243W5R2</accession>
<dbReference type="AlphaFoldDB" id="A0A243W5R2"/>
<name>A0A243W5R2_9BACT</name>
<protein>
    <submittedName>
        <fullName evidence="1">Uncharacterized protein</fullName>
    </submittedName>
</protein>
<proteinExistence type="predicted"/>
<sequence length="264" mass="29126">MDSDLRWHLVGGRARHTTHLGHLGYILLKQVLMNYLRLLPLLTISLVACVSPTILRPGDYQQTGDADQALFSSQQLRLYPDHTFEYFRHEDVIGAGQQGSGVYHVQGKQLQLQFGPPVTSRSATAQSRSLPPVSQGEELNVTFLVTGAIGRGIPEVVPGATILAYNRSGQVVAGTVSDSVGQATLQVNRSQQPHTLRITSGGFHAWEQVWPDQATAYQVHLQANVGTSYGAESRMHFRILQQTAKQLIVKQGRDTTKLRWGPLR</sequence>
<organism evidence="1 2">
    <name type="scientific">Hymenobacter crusticola</name>
    <dbReference type="NCBI Taxonomy" id="1770526"/>
    <lineage>
        <taxon>Bacteria</taxon>
        <taxon>Pseudomonadati</taxon>
        <taxon>Bacteroidota</taxon>
        <taxon>Cytophagia</taxon>
        <taxon>Cytophagales</taxon>
        <taxon>Hymenobacteraceae</taxon>
        <taxon>Hymenobacter</taxon>
    </lineage>
</organism>
<dbReference type="EMBL" id="MTSE01000041">
    <property type="protein sequence ID" value="OUJ68951.1"/>
    <property type="molecule type" value="Genomic_DNA"/>
</dbReference>
<gene>
    <name evidence="1" type="ORF">BXP70_27300</name>
</gene>
<comment type="caution">
    <text evidence="1">The sequence shown here is derived from an EMBL/GenBank/DDBJ whole genome shotgun (WGS) entry which is preliminary data.</text>
</comment>
<keyword evidence="2" id="KW-1185">Reference proteome</keyword>
<dbReference type="Proteomes" id="UP000194873">
    <property type="component" value="Unassembled WGS sequence"/>
</dbReference>
<reference evidence="1 2" key="1">
    <citation type="submission" date="2017-01" db="EMBL/GenBank/DDBJ databases">
        <title>A new Hymenobacter.</title>
        <authorList>
            <person name="Liang Y."/>
            <person name="Feng F."/>
        </authorList>
    </citation>
    <scope>NUCLEOTIDE SEQUENCE [LARGE SCALE GENOMIC DNA]</scope>
    <source>
        <strain evidence="1">MIMBbqt21</strain>
    </source>
</reference>
<evidence type="ECO:0000313" key="2">
    <source>
        <dbReference type="Proteomes" id="UP000194873"/>
    </source>
</evidence>
<evidence type="ECO:0000313" key="1">
    <source>
        <dbReference type="EMBL" id="OUJ68951.1"/>
    </source>
</evidence>